<comment type="caution">
    <text evidence="2">The sequence shown here is derived from an EMBL/GenBank/DDBJ whole genome shotgun (WGS) entry which is preliminary data.</text>
</comment>
<protein>
    <submittedName>
        <fullName evidence="2">Uncharacterized protein</fullName>
    </submittedName>
</protein>
<dbReference type="RefSeq" id="XP_060409364.1">
    <property type="nucleotide sequence ID" value="XM_060558932.1"/>
</dbReference>
<organism evidence="2 3">
    <name type="scientific">Colletotrichum navitas</name>
    <dbReference type="NCBI Taxonomy" id="681940"/>
    <lineage>
        <taxon>Eukaryota</taxon>
        <taxon>Fungi</taxon>
        <taxon>Dikarya</taxon>
        <taxon>Ascomycota</taxon>
        <taxon>Pezizomycotina</taxon>
        <taxon>Sordariomycetes</taxon>
        <taxon>Hypocreomycetidae</taxon>
        <taxon>Glomerellales</taxon>
        <taxon>Glomerellaceae</taxon>
        <taxon>Colletotrichum</taxon>
        <taxon>Colletotrichum graminicola species complex</taxon>
    </lineage>
</organism>
<evidence type="ECO:0000313" key="2">
    <source>
        <dbReference type="EMBL" id="KAK1573779.1"/>
    </source>
</evidence>
<gene>
    <name evidence="2" type="ORF">LY79DRAFT_567924</name>
</gene>
<sequence length="89" mass="9803">MSLPHVPRPTISVRSSQGKAPSGRSPPSSEVAARSGRPRGEEVNRRPSPCLVRMIRCPFNPQTGDRRSGCYRLSSFLCFRSPPSPLARK</sequence>
<evidence type="ECO:0000313" key="3">
    <source>
        <dbReference type="Proteomes" id="UP001230504"/>
    </source>
</evidence>
<name>A0AAD8V0Z3_9PEZI</name>
<dbReference type="AlphaFoldDB" id="A0AAD8V0Z3"/>
<keyword evidence="3" id="KW-1185">Reference proteome</keyword>
<reference evidence="2" key="1">
    <citation type="submission" date="2021-06" db="EMBL/GenBank/DDBJ databases">
        <title>Comparative genomics, transcriptomics and evolutionary studies reveal genomic signatures of adaptation to plant cell wall in hemibiotrophic fungi.</title>
        <authorList>
            <consortium name="DOE Joint Genome Institute"/>
            <person name="Baroncelli R."/>
            <person name="Diaz J.F."/>
            <person name="Benocci T."/>
            <person name="Peng M."/>
            <person name="Battaglia E."/>
            <person name="Haridas S."/>
            <person name="Andreopoulos W."/>
            <person name="Labutti K."/>
            <person name="Pangilinan J."/>
            <person name="Floch G.L."/>
            <person name="Makela M.R."/>
            <person name="Henrissat B."/>
            <person name="Grigoriev I.V."/>
            <person name="Crouch J.A."/>
            <person name="De Vries R.P."/>
            <person name="Sukno S.A."/>
            <person name="Thon M.R."/>
        </authorList>
    </citation>
    <scope>NUCLEOTIDE SEQUENCE</scope>
    <source>
        <strain evidence="2">CBS 125086</strain>
    </source>
</reference>
<feature type="region of interest" description="Disordered" evidence="1">
    <location>
        <begin position="1"/>
        <end position="46"/>
    </location>
</feature>
<dbReference type="EMBL" id="JAHLJV010000086">
    <property type="protein sequence ID" value="KAK1573779.1"/>
    <property type="molecule type" value="Genomic_DNA"/>
</dbReference>
<proteinExistence type="predicted"/>
<dbReference type="GeneID" id="85443172"/>
<dbReference type="Proteomes" id="UP001230504">
    <property type="component" value="Unassembled WGS sequence"/>
</dbReference>
<accession>A0AAD8V0Z3</accession>
<evidence type="ECO:0000256" key="1">
    <source>
        <dbReference type="SAM" id="MobiDB-lite"/>
    </source>
</evidence>